<dbReference type="PIRSF" id="PIRSF000654">
    <property type="entry name" value="Integrin-linked_kinase"/>
    <property type="match status" value="1"/>
</dbReference>
<sequence>MYEFISNGSFAGFLFGELKPSWVERVRIAQGVARGLLYLHDECITPIIHCDIKPQNIILDEYHDTRISNFGLTKFLMLNLSHMQTAIRGTKGYGAPEWFRNNPVTTKVDVYSYGVLLLEIVCCRRNISAEMMRGEECAILTDLAADCYESGTLDALLHDDAEALADLRRLERLVMVALWCVQEDPSMRPTMRRVTQMLEGVVEVAIPPYSTNSCISITA</sequence>
<evidence type="ECO:0000313" key="4">
    <source>
        <dbReference type="Proteomes" id="UP001279734"/>
    </source>
</evidence>
<dbReference type="Gene3D" id="1.10.510.10">
    <property type="entry name" value="Transferase(Phosphotransferase) domain 1"/>
    <property type="match status" value="1"/>
</dbReference>
<organism evidence="3 4">
    <name type="scientific">Nepenthes gracilis</name>
    <name type="common">Slender pitcher plant</name>
    <dbReference type="NCBI Taxonomy" id="150966"/>
    <lineage>
        <taxon>Eukaryota</taxon>
        <taxon>Viridiplantae</taxon>
        <taxon>Streptophyta</taxon>
        <taxon>Embryophyta</taxon>
        <taxon>Tracheophyta</taxon>
        <taxon>Spermatophyta</taxon>
        <taxon>Magnoliopsida</taxon>
        <taxon>eudicotyledons</taxon>
        <taxon>Gunneridae</taxon>
        <taxon>Pentapetalae</taxon>
        <taxon>Caryophyllales</taxon>
        <taxon>Nepenthaceae</taxon>
        <taxon>Nepenthes</taxon>
    </lineage>
</organism>
<dbReference type="SUPFAM" id="SSF56112">
    <property type="entry name" value="Protein kinase-like (PK-like)"/>
    <property type="match status" value="1"/>
</dbReference>
<reference evidence="3" key="1">
    <citation type="submission" date="2023-05" db="EMBL/GenBank/DDBJ databases">
        <title>Nepenthes gracilis genome sequencing.</title>
        <authorList>
            <person name="Fukushima K."/>
        </authorList>
    </citation>
    <scope>NUCLEOTIDE SEQUENCE</scope>
    <source>
        <strain evidence="3">SING2019-196</strain>
    </source>
</reference>
<dbReference type="InterPro" id="IPR051343">
    <property type="entry name" value="G-type_lectin_kinases/EP1-like"/>
</dbReference>
<dbReference type="GO" id="GO:0004672">
    <property type="term" value="F:protein kinase activity"/>
    <property type="evidence" value="ECO:0007669"/>
    <property type="project" value="InterPro"/>
</dbReference>
<keyword evidence="4" id="KW-1185">Reference proteome</keyword>
<dbReference type="Pfam" id="PF00069">
    <property type="entry name" value="Pkinase"/>
    <property type="match status" value="1"/>
</dbReference>
<dbReference type="PANTHER" id="PTHR47976">
    <property type="entry name" value="G-TYPE LECTIN S-RECEPTOR-LIKE SERINE/THREONINE-PROTEIN KINASE SD2-5"/>
    <property type="match status" value="1"/>
</dbReference>
<name>A0AAD3P821_NEPGR</name>
<evidence type="ECO:0000259" key="2">
    <source>
        <dbReference type="PROSITE" id="PS50011"/>
    </source>
</evidence>
<dbReference type="EMBL" id="BSYO01000001">
    <property type="protein sequence ID" value="GMH00083.1"/>
    <property type="molecule type" value="Genomic_DNA"/>
</dbReference>
<accession>A0AAD3P821</accession>
<keyword evidence="1" id="KW-0732">Signal</keyword>
<dbReference type="AlphaFoldDB" id="A0AAD3P821"/>
<proteinExistence type="predicted"/>
<dbReference type="FunFam" id="1.10.510.10:FF:000237">
    <property type="entry name" value="G-type lectin S-receptor-like serine/threonine-protein kinase"/>
    <property type="match status" value="1"/>
</dbReference>
<dbReference type="InterPro" id="IPR011009">
    <property type="entry name" value="Kinase-like_dom_sf"/>
</dbReference>
<evidence type="ECO:0000256" key="1">
    <source>
        <dbReference type="ARBA" id="ARBA00022729"/>
    </source>
</evidence>
<dbReference type="GO" id="GO:0005524">
    <property type="term" value="F:ATP binding"/>
    <property type="evidence" value="ECO:0007669"/>
    <property type="project" value="InterPro"/>
</dbReference>
<dbReference type="SMART" id="SM00220">
    <property type="entry name" value="S_TKc"/>
    <property type="match status" value="1"/>
</dbReference>
<dbReference type="Proteomes" id="UP001279734">
    <property type="component" value="Unassembled WGS sequence"/>
</dbReference>
<protein>
    <recommendedName>
        <fullName evidence="2">Protein kinase domain-containing protein</fullName>
    </recommendedName>
</protein>
<dbReference type="InterPro" id="IPR008271">
    <property type="entry name" value="Ser/Thr_kinase_AS"/>
</dbReference>
<dbReference type="InterPro" id="IPR000719">
    <property type="entry name" value="Prot_kinase_dom"/>
</dbReference>
<comment type="caution">
    <text evidence="3">The sequence shown here is derived from an EMBL/GenBank/DDBJ whole genome shotgun (WGS) entry which is preliminary data.</text>
</comment>
<feature type="domain" description="Protein kinase" evidence="2">
    <location>
        <begin position="1"/>
        <end position="202"/>
    </location>
</feature>
<evidence type="ECO:0000313" key="3">
    <source>
        <dbReference type="EMBL" id="GMH00083.1"/>
    </source>
</evidence>
<dbReference type="PROSITE" id="PS00108">
    <property type="entry name" value="PROTEIN_KINASE_ST"/>
    <property type="match status" value="1"/>
</dbReference>
<dbReference type="PROSITE" id="PS50011">
    <property type="entry name" value="PROTEIN_KINASE_DOM"/>
    <property type="match status" value="1"/>
</dbReference>
<dbReference type="PANTHER" id="PTHR47976:SF15">
    <property type="entry name" value="G-TYPE LECTIN S-RECEPTOR-LIKE SERINE_THREONINE-PROTEIN KINASE RLK1"/>
    <property type="match status" value="1"/>
</dbReference>
<gene>
    <name evidence="3" type="ORF">Nepgr_001922</name>
</gene>